<gene>
    <name evidence="1" type="ORF">BN9_095040</name>
</gene>
<protein>
    <submittedName>
        <fullName evidence="1">Uncharacterized protein</fullName>
    </submittedName>
</protein>
<sequence>MLKKDFRIPLLVLFALMIQVEHRYREKNFSILVTHHVYMPFNALENHERSS</sequence>
<evidence type="ECO:0000313" key="1">
    <source>
        <dbReference type="EMBL" id="CCI48420.1"/>
    </source>
</evidence>
<dbReference type="EMBL" id="CAIX01000222">
    <property type="protein sequence ID" value="CCI48420.1"/>
    <property type="molecule type" value="Genomic_DNA"/>
</dbReference>
<dbReference type="InParanoid" id="A0A024GNT6"/>
<accession>A0A024GNT6</accession>
<keyword evidence="2" id="KW-1185">Reference proteome</keyword>
<evidence type="ECO:0000313" key="2">
    <source>
        <dbReference type="Proteomes" id="UP000053237"/>
    </source>
</evidence>
<organism evidence="1 2">
    <name type="scientific">Albugo candida</name>
    <dbReference type="NCBI Taxonomy" id="65357"/>
    <lineage>
        <taxon>Eukaryota</taxon>
        <taxon>Sar</taxon>
        <taxon>Stramenopiles</taxon>
        <taxon>Oomycota</taxon>
        <taxon>Peronosporomycetes</taxon>
        <taxon>Albuginales</taxon>
        <taxon>Albuginaceae</taxon>
        <taxon>Albugo</taxon>
    </lineage>
</organism>
<proteinExistence type="predicted"/>
<reference evidence="1 2" key="1">
    <citation type="submission" date="2012-05" db="EMBL/GenBank/DDBJ databases">
        <title>Recombination and specialization in a pathogen metapopulation.</title>
        <authorList>
            <person name="Gardiner A."/>
            <person name="Kemen E."/>
            <person name="Schultz-Larsen T."/>
            <person name="MacLean D."/>
            <person name="Van Oosterhout C."/>
            <person name="Jones J.D.G."/>
        </authorList>
    </citation>
    <scope>NUCLEOTIDE SEQUENCE [LARGE SCALE GENOMIC DNA]</scope>
    <source>
        <strain evidence="1 2">Ac Nc2</strain>
    </source>
</reference>
<dbReference type="Proteomes" id="UP000053237">
    <property type="component" value="Unassembled WGS sequence"/>
</dbReference>
<dbReference type="AlphaFoldDB" id="A0A024GNT6"/>
<comment type="caution">
    <text evidence="1">The sequence shown here is derived from an EMBL/GenBank/DDBJ whole genome shotgun (WGS) entry which is preliminary data.</text>
</comment>
<name>A0A024GNT6_9STRA</name>